<keyword evidence="11" id="KW-1185">Reference proteome</keyword>
<comment type="similarity">
    <text evidence="2">Belongs to the glycosyl hydrolase 81 family.</text>
</comment>
<evidence type="ECO:0000256" key="6">
    <source>
        <dbReference type="ARBA" id="ARBA00023295"/>
    </source>
</evidence>
<accession>A0A2Z6NW43</accession>
<evidence type="ECO:0000256" key="5">
    <source>
        <dbReference type="ARBA" id="ARBA00023277"/>
    </source>
</evidence>
<dbReference type="PROSITE" id="PS52008">
    <property type="entry name" value="GH81"/>
    <property type="match status" value="1"/>
</dbReference>
<dbReference type="EC" id="3.2.1.39" evidence="3"/>
<evidence type="ECO:0000259" key="9">
    <source>
        <dbReference type="Pfam" id="PF17652"/>
    </source>
</evidence>
<dbReference type="OrthoDB" id="4473401at2759"/>
<evidence type="ECO:0000256" key="7">
    <source>
        <dbReference type="ARBA" id="ARBA00023316"/>
    </source>
</evidence>
<dbReference type="Proteomes" id="UP000242715">
    <property type="component" value="Unassembled WGS sequence"/>
</dbReference>
<keyword evidence="6" id="KW-0326">Glycosidase</keyword>
<dbReference type="InterPro" id="IPR005200">
    <property type="entry name" value="Endo-beta-glucanase"/>
</dbReference>
<evidence type="ECO:0000313" key="11">
    <source>
        <dbReference type="Proteomes" id="UP000242715"/>
    </source>
</evidence>
<keyword evidence="4" id="KW-0378">Hydrolase</keyword>
<dbReference type="Pfam" id="PF17652">
    <property type="entry name" value="Glyco_hydro81C"/>
    <property type="match status" value="1"/>
</dbReference>
<dbReference type="InterPro" id="IPR040720">
    <property type="entry name" value="GH81_C"/>
</dbReference>
<keyword evidence="8" id="KW-0624">Polysaccharide degradation</keyword>
<evidence type="ECO:0000256" key="3">
    <source>
        <dbReference type="ARBA" id="ARBA00012780"/>
    </source>
</evidence>
<gene>
    <name evidence="10" type="ORF">TSUD_285950</name>
</gene>
<name>A0A2Z6NW43_TRISU</name>
<evidence type="ECO:0000313" key="10">
    <source>
        <dbReference type="EMBL" id="GAU46513.1"/>
    </source>
</evidence>
<comment type="catalytic activity">
    <reaction evidence="1">
        <text>Hydrolysis of (1-&gt;3)-beta-D-glucosidic linkages in (1-&gt;3)-beta-D-glucans.</text>
        <dbReference type="EC" id="3.2.1.39"/>
    </reaction>
</comment>
<evidence type="ECO:0000256" key="8">
    <source>
        <dbReference type="ARBA" id="ARBA00023326"/>
    </source>
</evidence>
<sequence>MKLFLTGTDSVILCQLLSENGCNNVTVLNDFKYKSIDGDLVGAVGDLWLLKTDPVSITWYSTKGVKEKYHEEIVTALFKDVESLNSSSIKTTSCHVFGKLIARAARLALIAEEVFSYDVIPKVKVKKFLKEAIEPWLEGTFKGNGFQHDQKWGGIITKQGSTETNVENGFGIYNDHHFILGYFVYAMAVLVKIDPAWGRKYKTQAYSILEDFMNLSSSLNSNYTRLRCFDLYKLHSWAGGVTSENADGRNQMGSSTAVGAYYAAALMGMAYGDPQVVSIGSTLAALEICAAKMWCHVKEDGVLYEKDFTKENRIVGILWLNKRDSGLWIAAPAEWREARLGVQVLPLLPISEVLFSDVNYVKELVEWTLPALKRKDIGEEMKGFVFALQAIYDNEVALKNVKSLKGFEDGNSMTNLLWWIYSRG</sequence>
<dbReference type="GO" id="GO:0052861">
    <property type="term" value="F:endo-1,3(4)-beta-glucanase activity"/>
    <property type="evidence" value="ECO:0007669"/>
    <property type="project" value="InterPro"/>
</dbReference>
<feature type="domain" description="Glycosyl hydrolase family 81 C-terminal" evidence="9">
    <location>
        <begin position="65"/>
        <end position="419"/>
    </location>
</feature>
<dbReference type="GO" id="GO:0071555">
    <property type="term" value="P:cell wall organization"/>
    <property type="evidence" value="ECO:0007669"/>
    <property type="project" value="UniProtKB-KW"/>
</dbReference>
<dbReference type="AlphaFoldDB" id="A0A2Z6NW43"/>
<keyword evidence="5" id="KW-0119">Carbohydrate metabolism</keyword>
<organism evidence="10 11">
    <name type="scientific">Trifolium subterraneum</name>
    <name type="common">Subterranean clover</name>
    <dbReference type="NCBI Taxonomy" id="3900"/>
    <lineage>
        <taxon>Eukaryota</taxon>
        <taxon>Viridiplantae</taxon>
        <taxon>Streptophyta</taxon>
        <taxon>Embryophyta</taxon>
        <taxon>Tracheophyta</taxon>
        <taxon>Spermatophyta</taxon>
        <taxon>Magnoliopsida</taxon>
        <taxon>eudicotyledons</taxon>
        <taxon>Gunneridae</taxon>
        <taxon>Pentapetalae</taxon>
        <taxon>rosids</taxon>
        <taxon>fabids</taxon>
        <taxon>Fabales</taxon>
        <taxon>Fabaceae</taxon>
        <taxon>Papilionoideae</taxon>
        <taxon>50 kb inversion clade</taxon>
        <taxon>NPAAA clade</taxon>
        <taxon>Hologalegina</taxon>
        <taxon>IRL clade</taxon>
        <taxon>Trifolieae</taxon>
        <taxon>Trifolium</taxon>
    </lineage>
</organism>
<keyword evidence="7" id="KW-0961">Cell wall biogenesis/degradation</keyword>
<dbReference type="PANTHER" id="PTHR31983:SF22">
    <property type="entry name" value="GLUCAN ENDO-1,3-BETA-D-GLUCOSIDASE"/>
    <property type="match status" value="1"/>
</dbReference>
<evidence type="ECO:0000256" key="2">
    <source>
        <dbReference type="ARBA" id="ARBA00010730"/>
    </source>
</evidence>
<dbReference type="EMBL" id="DF974220">
    <property type="protein sequence ID" value="GAU46513.1"/>
    <property type="molecule type" value="Genomic_DNA"/>
</dbReference>
<evidence type="ECO:0000256" key="4">
    <source>
        <dbReference type="ARBA" id="ARBA00022801"/>
    </source>
</evidence>
<dbReference type="GO" id="GO:0000272">
    <property type="term" value="P:polysaccharide catabolic process"/>
    <property type="evidence" value="ECO:0007669"/>
    <property type="project" value="UniProtKB-KW"/>
</dbReference>
<dbReference type="GO" id="GO:0042973">
    <property type="term" value="F:glucan endo-1,3-beta-D-glucosidase activity"/>
    <property type="evidence" value="ECO:0007669"/>
    <property type="project" value="UniProtKB-EC"/>
</dbReference>
<dbReference type="PANTHER" id="PTHR31983">
    <property type="entry name" value="ENDO-1,3(4)-BETA-GLUCANASE 1"/>
    <property type="match status" value="1"/>
</dbReference>
<proteinExistence type="inferred from homology"/>
<evidence type="ECO:0000256" key="1">
    <source>
        <dbReference type="ARBA" id="ARBA00000382"/>
    </source>
</evidence>
<protein>
    <recommendedName>
        <fullName evidence="3">glucan endo-1,3-beta-D-glucosidase</fullName>
        <ecNumber evidence="3">3.2.1.39</ecNumber>
    </recommendedName>
</protein>
<reference evidence="11" key="1">
    <citation type="journal article" date="2017" name="Front. Plant Sci.">
        <title>Climate Clever Clovers: New Paradigm to Reduce the Environmental Footprint of Ruminants by Breeding Low Methanogenic Forages Utilizing Haplotype Variation.</title>
        <authorList>
            <person name="Kaur P."/>
            <person name="Appels R."/>
            <person name="Bayer P.E."/>
            <person name="Keeble-Gagnere G."/>
            <person name="Wang J."/>
            <person name="Hirakawa H."/>
            <person name="Shirasawa K."/>
            <person name="Vercoe P."/>
            <person name="Stefanova K."/>
            <person name="Durmic Z."/>
            <person name="Nichols P."/>
            <person name="Revell C."/>
            <person name="Isobe S.N."/>
            <person name="Edwards D."/>
            <person name="Erskine W."/>
        </authorList>
    </citation>
    <scope>NUCLEOTIDE SEQUENCE [LARGE SCALE GENOMIC DNA]</scope>
    <source>
        <strain evidence="11">cv. Daliak</strain>
    </source>
</reference>